<comment type="caution">
    <text evidence="1">The sequence shown here is derived from an EMBL/GenBank/DDBJ whole genome shotgun (WGS) entry which is preliminary data.</text>
</comment>
<sequence length="39" mass="4517">MHNKNGIQLIFRENLLKNIRVIRAPGEFPGLFDAKCTFD</sequence>
<name>U2RP82_EUBRA</name>
<reference evidence="1 2" key="1">
    <citation type="submission" date="2013-06" db="EMBL/GenBank/DDBJ databases">
        <authorList>
            <person name="Weinstock G."/>
            <person name="Sodergren E."/>
            <person name="Lobos E.A."/>
            <person name="Fulton L."/>
            <person name="Fulton R."/>
            <person name="Courtney L."/>
            <person name="Fronick C."/>
            <person name="O'Laughlin M."/>
            <person name="Godfrey J."/>
            <person name="Wilson R.M."/>
            <person name="Miner T."/>
            <person name="Farmer C."/>
            <person name="Delehaunty K."/>
            <person name="Cordes M."/>
            <person name="Minx P."/>
            <person name="Tomlinson C."/>
            <person name="Chen J."/>
            <person name="Wollam A."/>
            <person name="Pepin K.H."/>
            <person name="Bhonagiri V."/>
            <person name="Zhang X."/>
            <person name="Warren W."/>
            <person name="Mitreva M."/>
            <person name="Mardis E.R."/>
            <person name="Wilson R.K."/>
        </authorList>
    </citation>
    <scope>NUCLEOTIDE SEQUENCE [LARGE SCALE GENOMIC DNA]</scope>
    <source>
        <strain evidence="1 2">ATCC 29099</strain>
    </source>
</reference>
<evidence type="ECO:0000313" key="1">
    <source>
        <dbReference type="EMBL" id="ERK52512.1"/>
    </source>
</evidence>
<protein>
    <submittedName>
        <fullName evidence="1">Uncharacterized protein</fullName>
    </submittedName>
</protein>
<accession>U2RP82</accession>
<gene>
    <name evidence="1" type="ORF">HMPREF0373_00110</name>
</gene>
<evidence type="ECO:0000313" key="2">
    <source>
        <dbReference type="Proteomes" id="UP000016608"/>
    </source>
</evidence>
<proteinExistence type="predicted"/>
<dbReference type="PATRIC" id="fig|1256908.3.peg.99"/>
<dbReference type="HOGENOM" id="CLU_3309981_0_0_9"/>
<dbReference type="Proteomes" id="UP000016608">
    <property type="component" value="Unassembled WGS sequence"/>
</dbReference>
<keyword evidence="2" id="KW-1185">Reference proteome</keyword>
<organism evidence="1 2">
    <name type="scientific">Eubacterium ramulus ATCC 29099</name>
    <dbReference type="NCBI Taxonomy" id="1256908"/>
    <lineage>
        <taxon>Bacteria</taxon>
        <taxon>Bacillati</taxon>
        <taxon>Bacillota</taxon>
        <taxon>Clostridia</taxon>
        <taxon>Eubacteriales</taxon>
        <taxon>Eubacteriaceae</taxon>
        <taxon>Eubacterium</taxon>
    </lineage>
</organism>
<dbReference type="EMBL" id="AWVJ01000007">
    <property type="protein sequence ID" value="ERK52512.1"/>
    <property type="molecule type" value="Genomic_DNA"/>
</dbReference>
<dbReference type="AlphaFoldDB" id="U2RP82"/>